<evidence type="ECO:0000313" key="3">
    <source>
        <dbReference type="EMBL" id="SHN51305.1"/>
    </source>
</evidence>
<dbReference type="Gene3D" id="1.10.10.10">
    <property type="entry name" value="Winged helix-like DNA-binding domain superfamily/Winged helix DNA-binding domain"/>
    <property type="match status" value="1"/>
</dbReference>
<dbReference type="Proteomes" id="UP000184207">
    <property type="component" value="Unassembled WGS sequence"/>
</dbReference>
<reference evidence="4" key="1">
    <citation type="submission" date="2016-12" db="EMBL/GenBank/DDBJ databases">
        <authorList>
            <person name="Varghese N."/>
            <person name="Submissions S."/>
        </authorList>
    </citation>
    <scope>NUCLEOTIDE SEQUENCE [LARGE SCALE GENOMIC DNA]</scope>
    <source>
        <strain evidence="4">DSM 13020</strain>
    </source>
</reference>
<dbReference type="Pfam" id="PF00480">
    <property type="entry name" value="ROK"/>
    <property type="match status" value="1"/>
</dbReference>
<protein>
    <submittedName>
        <fullName evidence="3">Sugar kinase of the NBD/HSP70 family, may contain an N-terminal HTH domain</fullName>
    </submittedName>
</protein>
<feature type="domain" description="Mga helix-turn-helix" evidence="2">
    <location>
        <begin position="2"/>
        <end position="52"/>
    </location>
</feature>
<dbReference type="InterPro" id="IPR043129">
    <property type="entry name" value="ATPase_NBD"/>
</dbReference>
<dbReference type="InterPro" id="IPR007737">
    <property type="entry name" value="Mga_HTH"/>
</dbReference>
<evidence type="ECO:0000256" key="1">
    <source>
        <dbReference type="ARBA" id="ARBA00006479"/>
    </source>
</evidence>
<evidence type="ECO:0000313" key="4">
    <source>
        <dbReference type="Proteomes" id="UP000184207"/>
    </source>
</evidence>
<dbReference type="InterPro" id="IPR000600">
    <property type="entry name" value="ROK"/>
</dbReference>
<name>A0A1M7RYJ3_FERGO</name>
<keyword evidence="4" id="KW-1185">Reference proteome</keyword>
<dbReference type="AlphaFoldDB" id="A0A1M7RYJ3"/>
<dbReference type="SUPFAM" id="SSF46785">
    <property type="entry name" value="Winged helix' DNA-binding domain"/>
    <property type="match status" value="1"/>
</dbReference>
<evidence type="ECO:0000259" key="2">
    <source>
        <dbReference type="Pfam" id="PF05043"/>
    </source>
</evidence>
<dbReference type="Gene3D" id="3.30.420.40">
    <property type="match status" value="2"/>
</dbReference>
<comment type="similarity">
    <text evidence="1">Belongs to the ROK (NagC/XylR) family.</text>
</comment>
<proteinExistence type="inferred from homology"/>
<dbReference type="Pfam" id="PF05043">
    <property type="entry name" value="Mga"/>
    <property type="match status" value="1"/>
</dbReference>
<sequence>MKKILHSTMKENNYLLILRTIFHEGTIERVSLVKKTLLSPSTVTRCITDLNNAGYILEIGPAEQEGNGKLGRKAISLKINPRSFQVLVVDIGAVRTNYAIGNADGTLEKLESSSTPDTFEEILEEVNDILQNYKDVEVVAFSVPGMVDVENDTILFVPSKGWKNIKINVEGKVVYADNEANLAMIAEAFQREEVRKSKCSVFVTVREGFGTGLWINGELFRGPSFSAGEFGHTILNMQSSNLCRCGNYGCLETYTSISRVFGKGLKDAQSHLNKLFRKKAAEFLEYIETLSVALTNIVNAINPEYLILGGELSGLDVEFYELLEKKIKGRALENSGKILKVLPPTFTHDTYLYGALYAVIEEYFIPNVISKVAR</sequence>
<dbReference type="PANTHER" id="PTHR18964:SF110">
    <property type="entry name" value="TRANSCRIPTIONAL REGULATOR, XYLR-RELATED"/>
    <property type="match status" value="1"/>
</dbReference>
<dbReference type="EMBL" id="FRDJ01000001">
    <property type="protein sequence ID" value="SHN51305.1"/>
    <property type="molecule type" value="Genomic_DNA"/>
</dbReference>
<dbReference type="InterPro" id="IPR036390">
    <property type="entry name" value="WH_DNA-bd_sf"/>
</dbReference>
<dbReference type="OrthoDB" id="9796533at2"/>
<dbReference type="STRING" id="1121883.SAMN02745226_00336"/>
<dbReference type="InterPro" id="IPR049874">
    <property type="entry name" value="ROK_cs"/>
</dbReference>
<dbReference type="SUPFAM" id="SSF53067">
    <property type="entry name" value="Actin-like ATPase domain"/>
    <property type="match status" value="1"/>
</dbReference>
<gene>
    <name evidence="3" type="ORF">SAMN02745226_00336</name>
</gene>
<dbReference type="InterPro" id="IPR036388">
    <property type="entry name" value="WH-like_DNA-bd_sf"/>
</dbReference>
<dbReference type="PROSITE" id="PS01125">
    <property type="entry name" value="ROK"/>
    <property type="match status" value="1"/>
</dbReference>
<accession>A0A1M7RYJ3</accession>
<dbReference type="PANTHER" id="PTHR18964">
    <property type="entry name" value="ROK (REPRESSOR, ORF, KINASE) FAMILY"/>
    <property type="match status" value="1"/>
</dbReference>
<organism evidence="3 4">
    <name type="scientific">Fervidobacterium gondwanense DSM 13020</name>
    <dbReference type="NCBI Taxonomy" id="1121883"/>
    <lineage>
        <taxon>Bacteria</taxon>
        <taxon>Thermotogati</taxon>
        <taxon>Thermotogota</taxon>
        <taxon>Thermotogae</taxon>
        <taxon>Thermotogales</taxon>
        <taxon>Fervidobacteriaceae</taxon>
        <taxon>Fervidobacterium</taxon>
    </lineage>
</organism>
<keyword evidence="3" id="KW-0418">Kinase</keyword>
<dbReference type="RefSeq" id="WP_143145235.1">
    <property type="nucleotide sequence ID" value="NZ_FRDJ01000001.1"/>
</dbReference>
<keyword evidence="3" id="KW-0808">Transferase</keyword>
<dbReference type="GO" id="GO:0016301">
    <property type="term" value="F:kinase activity"/>
    <property type="evidence" value="ECO:0007669"/>
    <property type="project" value="UniProtKB-KW"/>
</dbReference>